<dbReference type="Gene3D" id="1.25.40.10">
    <property type="entry name" value="Tetratricopeptide repeat domain"/>
    <property type="match status" value="1"/>
</dbReference>
<dbReference type="SUPFAM" id="SSF48452">
    <property type="entry name" value="TPR-like"/>
    <property type="match status" value="1"/>
</dbReference>
<name>A0ABP0FRH0_CLALP</name>
<gene>
    <name evidence="1" type="ORF">CVLEPA_LOCUS12918</name>
</gene>
<reference evidence="1 2" key="1">
    <citation type="submission" date="2024-02" db="EMBL/GenBank/DDBJ databases">
        <authorList>
            <person name="Daric V."/>
            <person name="Darras S."/>
        </authorList>
    </citation>
    <scope>NUCLEOTIDE SEQUENCE [LARGE SCALE GENOMIC DNA]</scope>
</reference>
<comment type="caution">
    <text evidence="1">The sequence shown here is derived from an EMBL/GenBank/DDBJ whole genome shotgun (WGS) entry which is preliminary data.</text>
</comment>
<proteinExistence type="predicted"/>
<keyword evidence="2" id="KW-1185">Reference proteome</keyword>
<accession>A0ABP0FRH0</accession>
<dbReference type="InterPro" id="IPR011990">
    <property type="entry name" value="TPR-like_helical_dom_sf"/>
</dbReference>
<evidence type="ECO:0000313" key="2">
    <source>
        <dbReference type="Proteomes" id="UP001642483"/>
    </source>
</evidence>
<sequence>MLTTLDNKCDSNFERQCHETEDPSSEKKLNLFLRSQKQLWRTCKTNLFHAMQTVNALRITLNSRKKTPPSLLVSYNEAGTMKTFIVADSIHVRWFENMSEKISSINDLISKRKINEALTVCKSLISTIKGTSLTGRDAFDVGNDIINLMSTLKREKYSPTILTLLLLAGDLHKQIDDPTEKVKLMERCALECYRFVVRYNEHLQRTTYRHVLSRMTGFVQSIQSVKIDDEKLVATSKAHCWLTIAECHSYLAEYSRAIEVLQLAITTLESTFGDGCTYYAHNNQPEEAEAFYVKSFHAYQEVEDKSEQWKMENLCDLYQDHPTMTRNKGSDVYNFLQKQTELTGLPRFWNMLSSLRLMILLNLDGDVKSICNKLVTMATNISPPADQRNNLYIYLRATAKLLSSKNDDGSVKPLLECADKFKK</sequence>
<dbReference type="Proteomes" id="UP001642483">
    <property type="component" value="Unassembled WGS sequence"/>
</dbReference>
<dbReference type="EMBL" id="CAWYQH010000090">
    <property type="protein sequence ID" value="CAK8682236.1"/>
    <property type="molecule type" value="Genomic_DNA"/>
</dbReference>
<organism evidence="1 2">
    <name type="scientific">Clavelina lepadiformis</name>
    <name type="common">Light-bulb sea squirt</name>
    <name type="synonym">Ascidia lepadiformis</name>
    <dbReference type="NCBI Taxonomy" id="159417"/>
    <lineage>
        <taxon>Eukaryota</taxon>
        <taxon>Metazoa</taxon>
        <taxon>Chordata</taxon>
        <taxon>Tunicata</taxon>
        <taxon>Ascidiacea</taxon>
        <taxon>Aplousobranchia</taxon>
        <taxon>Clavelinidae</taxon>
        <taxon>Clavelina</taxon>
    </lineage>
</organism>
<protein>
    <submittedName>
        <fullName evidence="1">Uncharacterized protein</fullName>
    </submittedName>
</protein>
<evidence type="ECO:0000313" key="1">
    <source>
        <dbReference type="EMBL" id="CAK8682236.1"/>
    </source>
</evidence>